<evidence type="ECO:0000313" key="1">
    <source>
        <dbReference type="EMBL" id="PQA59062.1"/>
    </source>
</evidence>
<accession>A0A2S7IMV8</accession>
<keyword evidence="2" id="KW-1185">Reference proteome</keyword>
<reference evidence="2" key="1">
    <citation type="submission" date="2018-02" db="EMBL/GenBank/DDBJ databases">
        <title>Genome sequencing of Solimonas sp. HR-BB.</title>
        <authorList>
            <person name="Lee Y."/>
            <person name="Jeon C.O."/>
        </authorList>
    </citation>
    <scope>NUCLEOTIDE SEQUENCE [LARGE SCALE GENOMIC DNA]</scope>
    <source>
        <strain evidence="2">HR-U</strain>
    </source>
</reference>
<dbReference type="Proteomes" id="UP000239590">
    <property type="component" value="Unassembled WGS sequence"/>
</dbReference>
<sequence>MENNSSLRVRKRQLLLCTGLLGISLCISSCHKPDIELVEQPVFETDTTGDHIGVRTFITYNIYKDQLYPYTTYSIKPEILATIKDKNVVTAELNLWNSRQKDKQSHEKIFRLFSDLIPEMYRKDIKYFSVSVPSPTYATMSTLKNNSLESFNLEVNAELLTYLDSIPAFKAPEYRHNTLGYSYPIYLLIHEFGHYVTSNKEQSYLKYLPNSNTYNAAPKPGSIQDSLDVMYWNRYLKDQAGVDCWAKHGNTYYFCEPANEFVTGYASSSLGEDAAETFAHFVLLDEKPTATTAVNRKLLLFYQNPRMVAIRQSIRENLKKLGIVPRSPTMR</sequence>
<dbReference type="EMBL" id="PTRA01000001">
    <property type="protein sequence ID" value="PQA59062.1"/>
    <property type="molecule type" value="Genomic_DNA"/>
</dbReference>
<comment type="caution">
    <text evidence="1">The sequence shown here is derived from an EMBL/GenBank/DDBJ whole genome shotgun (WGS) entry which is preliminary data.</text>
</comment>
<protein>
    <submittedName>
        <fullName evidence="1">Uncharacterized protein</fullName>
    </submittedName>
</protein>
<proteinExistence type="predicted"/>
<gene>
    <name evidence="1" type="ORF">C5O19_05240</name>
</gene>
<dbReference type="AlphaFoldDB" id="A0A2S7IMV8"/>
<organism evidence="1 2">
    <name type="scientific">Siphonobacter curvatus</name>
    <dbReference type="NCBI Taxonomy" id="2094562"/>
    <lineage>
        <taxon>Bacteria</taxon>
        <taxon>Pseudomonadati</taxon>
        <taxon>Bacteroidota</taxon>
        <taxon>Cytophagia</taxon>
        <taxon>Cytophagales</taxon>
        <taxon>Cytophagaceae</taxon>
        <taxon>Siphonobacter</taxon>
    </lineage>
</organism>
<evidence type="ECO:0000313" key="2">
    <source>
        <dbReference type="Proteomes" id="UP000239590"/>
    </source>
</evidence>
<name>A0A2S7IMV8_9BACT</name>